<dbReference type="Proteomes" id="UP000583266">
    <property type="component" value="Unassembled WGS sequence"/>
</dbReference>
<keyword evidence="1" id="KW-0472">Membrane</keyword>
<dbReference type="PANTHER" id="PTHR30273:SF2">
    <property type="entry name" value="PROTEIN FECR"/>
    <property type="match status" value="1"/>
</dbReference>
<sequence>MNLDNNEHDIDWEKLMERLENGQLPSGMTDAEMKALAAAREMQARLKAGSFSADEGWQRFTEAKDQRKGRIRVLVRTALAAAVVMAAGAAWWTFRAKQPVIQLANAQPAEKVMLRLSGGRTVTLGQDTQLIQNNPIARIKANTDHLEYAAGSGEEQVTVMDTLDVPRGRQFSLRLADGTQVWLNAASRLVFPAAFHGATREVTVEGEAFFEVAHQASQPFIVHAGKTAMKVLGTGFNVNAYGQDLTTTLATGKLLVTAGQEQLVLQPDEQAVLNHHDGSLQKKPVEAHIYTAWKDGDLFFEDAPLQDITASLARSYDYNFIFDDTDLKKMSFTIDIRRPAALQDVLNQITKSMQTVRFEVDGRTVHVKNNSKN</sequence>
<dbReference type="RefSeq" id="WP_169226976.1">
    <property type="nucleotide sequence ID" value="NZ_JABBGC010000002.1"/>
</dbReference>
<feature type="transmembrane region" description="Helical" evidence="1">
    <location>
        <begin position="73"/>
        <end position="94"/>
    </location>
</feature>
<feature type="domain" description="FecR protein" evidence="2">
    <location>
        <begin position="162"/>
        <end position="253"/>
    </location>
</feature>
<dbReference type="Pfam" id="PF16344">
    <property type="entry name" value="FecR_C"/>
    <property type="match status" value="1"/>
</dbReference>
<organism evidence="4 5">
    <name type="scientific">Chitinophaga fulva</name>
    <dbReference type="NCBI Taxonomy" id="2728842"/>
    <lineage>
        <taxon>Bacteria</taxon>
        <taxon>Pseudomonadati</taxon>
        <taxon>Bacteroidota</taxon>
        <taxon>Chitinophagia</taxon>
        <taxon>Chitinophagales</taxon>
        <taxon>Chitinophagaceae</taxon>
        <taxon>Chitinophaga</taxon>
    </lineage>
</organism>
<gene>
    <name evidence="4" type="ORF">HHL17_22180</name>
</gene>
<dbReference type="InterPro" id="IPR012373">
    <property type="entry name" value="Ferrdict_sens_TM"/>
</dbReference>
<keyword evidence="1" id="KW-0812">Transmembrane</keyword>
<keyword evidence="1" id="KW-1133">Transmembrane helix</keyword>
<evidence type="ECO:0000259" key="2">
    <source>
        <dbReference type="Pfam" id="PF04773"/>
    </source>
</evidence>
<dbReference type="PANTHER" id="PTHR30273">
    <property type="entry name" value="PERIPLASMIC SIGNAL SENSOR AND SIGMA FACTOR ACTIVATOR FECR-RELATED"/>
    <property type="match status" value="1"/>
</dbReference>
<reference evidence="4 5" key="1">
    <citation type="submission" date="2020-04" db="EMBL/GenBank/DDBJ databases">
        <title>Chitinophaga sp. G-6-1-13 sp. nov., isolated from soil.</title>
        <authorList>
            <person name="Dahal R.H."/>
            <person name="Chaudhary D.K."/>
        </authorList>
    </citation>
    <scope>NUCLEOTIDE SEQUENCE [LARGE SCALE GENOMIC DNA]</scope>
    <source>
        <strain evidence="4 5">G-6-1-13</strain>
    </source>
</reference>
<accession>A0A848GMT3</accession>
<protein>
    <submittedName>
        <fullName evidence="4">DUF4974 domain-containing protein</fullName>
    </submittedName>
</protein>
<evidence type="ECO:0000313" key="4">
    <source>
        <dbReference type="EMBL" id="NML39925.1"/>
    </source>
</evidence>
<dbReference type="PIRSF" id="PIRSF018266">
    <property type="entry name" value="FecR"/>
    <property type="match status" value="1"/>
</dbReference>
<dbReference type="InterPro" id="IPR032508">
    <property type="entry name" value="FecR_C"/>
</dbReference>
<evidence type="ECO:0000313" key="5">
    <source>
        <dbReference type="Proteomes" id="UP000583266"/>
    </source>
</evidence>
<evidence type="ECO:0000256" key="1">
    <source>
        <dbReference type="SAM" id="Phobius"/>
    </source>
</evidence>
<name>A0A848GMT3_9BACT</name>
<dbReference type="Gene3D" id="3.55.50.30">
    <property type="match status" value="1"/>
</dbReference>
<dbReference type="AlphaFoldDB" id="A0A848GMT3"/>
<keyword evidence="5" id="KW-1185">Reference proteome</keyword>
<dbReference type="EMBL" id="JABBGC010000002">
    <property type="protein sequence ID" value="NML39925.1"/>
    <property type="molecule type" value="Genomic_DNA"/>
</dbReference>
<dbReference type="GO" id="GO:0016989">
    <property type="term" value="F:sigma factor antagonist activity"/>
    <property type="evidence" value="ECO:0007669"/>
    <property type="project" value="TreeGrafter"/>
</dbReference>
<comment type="caution">
    <text evidence="4">The sequence shown here is derived from an EMBL/GenBank/DDBJ whole genome shotgun (WGS) entry which is preliminary data.</text>
</comment>
<dbReference type="Gene3D" id="2.60.120.1440">
    <property type="match status" value="1"/>
</dbReference>
<feature type="domain" description="Protein FecR C-terminal" evidence="3">
    <location>
        <begin position="298"/>
        <end position="367"/>
    </location>
</feature>
<dbReference type="InterPro" id="IPR006860">
    <property type="entry name" value="FecR"/>
</dbReference>
<dbReference type="Pfam" id="PF04773">
    <property type="entry name" value="FecR"/>
    <property type="match status" value="1"/>
</dbReference>
<evidence type="ECO:0000259" key="3">
    <source>
        <dbReference type="Pfam" id="PF16344"/>
    </source>
</evidence>
<proteinExistence type="predicted"/>